<accession>A0A8W8HU89</accession>
<dbReference type="InterPro" id="IPR051077">
    <property type="entry name" value="Ca-dependent_lectin"/>
</dbReference>
<dbReference type="Proteomes" id="UP000005408">
    <property type="component" value="Unassembled WGS sequence"/>
</dbReference>
<evidence type="ECO:0000313" key="2">
    <source>
        <dbReference type="Proteomes" id="UP000005408"/>
    </source>
</evidence>
<protein>
    <recommendedName>
        <fullName evidence="3">Short-chain collagen C4</fullName>
    </recommendedName>
</protein>
<keyword evidence="2" id="KW-1185">Reference proteome</keyword>
<dbReference type="AlphaFoldDB" id="A0A8W8HU89"/>
<evidence type="ECO:0000313" key="1">
    <source>
        <dbReference type="EnsemblMetazoa" id="G11066.2:cds"/>
    </source>
</evidence>
<dbReference type="EnsemblMetazoa" id="G11066.2">
    <property type="protein sequence ID" value="G11066.2:cds"/>
    <property type="gene ID" value="G11066"/>
</dbReference>
<sequence length="210" mass="22994">MNARIHGLQHEIQAMKSEVQTLKNQRSNQGTTYIRWGRKTCPVANGTSLIYGGIVGGRYFTDTNGGVNTLCLPHNPDPAPTSLPIFSYSGRVFGAEYQFSFKDVGINDDVPCAVCMTAHAASSIMIPAKVSCPQYWTKEYDGFLTSGAHFQGHTSTEFLCMDSSPEYLTEGARQHDNDGRLFYSVEAKCGSLPCPPYKDTELLSCVVCAL</sequence>
<dbReference type="GO" id="GO:0005615">
    <property type="term" value="C:extracellular space"/>
    <property type="evidence" value="ECO:0007669"/>
    <property type="project" value="TreeGrafter"/>
</dbReference>
<evidence type="ECO:0008006" key="3">
    <source>
        <dbReference type="Google" id="ProtNLM"/>
    </source>
</evidence>
<dbReference type="PANTHER" id="PTHR24024">
    <property type="entry name" value="PULMONARY SURFACTANT-ASSOCIATED PROTEIN A"/>
    <property type="match status" value="1"/>
</dbReference>
<proteinExistence type="predicted"/>
<name>A0A8W8HU89_MAGGI</name>
<organism evidence="1 2">
    <name type="scientific">Magallana gigas</name>
    <name type="common">Pacific oyster</name>
    <name type="synonym">Crassostrea gigas</name>
    <dbReference type="NCBI Taxonomy" id="29159"/>
    <lineage>
        <taxon>Eukaryota</taxon>
        <taxon>Metazoa</taxon>
        <taxon>Spiralia</taxon>
        <taxon>Lophotrochozoa</taxon>
        <taxon>Mollusca</taxon>
        <taxon>Bivalvia</taxon>
        <taxon>Autobranchia</taxon>
        <taxon>Pteriomorphia</taxon>
        <taxon>Ostreida</taxon>
        <taxon>Ostreoidea</taxon>
        <taxon>Ostreidae</taxon>
        <taxon>Magallana</taxon>
    </lineage>
</organism>
<reference evidence="1" key="1">
    <citation type="submission" date="2022-08" db="UniProtKB">
        <authorList>
            <consortium name="EnsemblMetazoa"/>
        </authorList>
    </citation>
    <scope>IDENTIFICATION</scope>
    <source>
        <strain evidence="1">05x7-T-G4-1.051#20</strain>
    </source>
</reference>
<dbReference type="PANTHER" id="PTHR24024:SF18">
    <property type="entry name" value="SHORT-CHAIN COLLAGEN C4-LIKE"/>
    <property type="match status" value="1"/>
</dbReference>